<dbReference type="Proteomes" id="UP000674938">
    <property type="component" value="Unassembled WGS sequence"/>
</dbReference>
<comment type="similarity">
    <text evidence="1 2">Belongs to the UPF0473 family.</text>
</comment>
<dbReference type="RefSeq" id="WP_209524761.1">
    <property type="nucleotide sequence ID" value="NZ_JAEEGA010000001.1"/>
</dbReference>
<dbReference type="InterPro" id="IPR009711">
    <property type="entry name" value="UPF0473"/>
</dbReference>
<dbReference type="Pfam" id="PF06949">
    <property type="entry name" value="DUF1292"/>
    <property type="match status" value="1"/>
</dbReference>
<name>A0A940P880_9ENTE</name>
<reference evidence="3" key="1">
    <citation type="submission" date="2020-12" db="EMBL/GenBank/DDBJ databases">
        <title>Vagococcus allomyrinae sp. nov. and Enterococcus lavae sp. nov., isolated from the larvae of Allomyrina dichotoma.</title>
        <authorList>
            <person name="Lee S.D."/>
        </authorList>
    </citation>
    <scope>NUCLEOTIDE SEQUENCE</scope>
    <source>
        <strain evidence="3">BWB3-3</strain>
    </source>
</reference>
<dbReference type="AlphaFoldDB" id="A0A940P880"/>
<evidence type="ECO:0000313" key="3">
    <source>
        <dbReference type="EMBL" id="MBP1039880.1"/>
    </source>
</evidence>
<dbReference type="NCBIfam" id="NF010215">
    <property type="entry name" value="PRK13678.1-2"/>
    <property type="match status" value="1"/>
</dbReference>
<evidence type="ECO:0000256" key="2">
    <source>
        <dbReference type="HAMAP-Rule" id="MF_01448"/>
    </source>
</evidence>
<keyword evidence="4" id="KW-1185">Reference proteome</keyword>
<gene>
    <name evidence="3" type="ORF">I6N95_02535</name>
</gene>
<accession>A0A940P880</accession>
<sequence>MSHDHNHDHDHDHDHEYITLIDEEGNESLFEILLTIDGEEEFANKQYVLLFPAGVEEDDEQAEVELLAYEYIEAEGSTEGDLRNIETDAEWDMIEEVFNAFVEDEEQA</sequence>
<evidence type="ECO:0000313" key="4">
    <source>
        <dbReference type="Proteomes" id="UP000674938"/>
    </source>
</evidence>
<comment type="caution">
    <text evidence="3">The sequence shown here is derived from an EMBL/GenBank/DDBJ whole genome shotgun (WGS) entry which is preliminary data.</text>
</comment>
<dbReference type="NCBIfam" id="NF010217">
    <property type="entry name" value="PRK13678.1-4"/>
    <property type="match status" value="1"/>
</dbReference>
<dbReference type="HAMAP" id="MF_01448">
    <property type="entry name" value="UPF0473"/>
    <property type="match status" value="1"/>
</dbReference>
<evidence type="ECO:0000256" key="1">
    <source>
        <dbReference type="ARBA" id="ARBA00008439"/>
    </source>
</evidence>
<organism evidence="3 4">
    <name type="scientific">Vagococcus allomyrinae</name>
    <dbReference type="NCBI Taxonomy" id="2794353"/>
    <lineage>
        <taxon>Bacteria</taxon>
        <taxon>Bacillati</taxon>
        <taxon>Bacillota</taxon>
        <taxon>Bacilli</taxon>
        <taxon>Lactobacillales</taxon>
        <taxon>Enterococcaceae</taxon>
        <taxon>Vagococcus</taxon>
    </lineage>
</organism>
<protein>
    <recommendedName>
        <fullName evidence="2">UPF0473 protein I6N95_02535</fullName>
    </recommendedName>
</protein>
<dbReference type="PANTHER" id="PTHR40066">
    <property type="entry name" value="UPF0473 PROTEIN CBO2561/CLC_2432"/>
    <property type="match status" value="1"/>
</dbReference>
<dbReference type="EMBL" id="JAEEGA010000001">
    <property type="protein sequence ID" value="MBP1039880.1"/>
    <property type="molecule type" value="Genomic_DNA"/>
</dbReference>
<dbReference type="PANTHER" id="PTHR40066:SF1">
    <property type="entry name" value="UPF0473 PROTEIN CBO2561_CLC_2432"/>
    <property type="match status" value="1"/>
</dbReference>
<proteinExistence type="inferred from homology"/>